<protein>
    <submittedName>
        <fullName evidence="1">Uncharacterized protein</fullName>
    </submittedName>
</protein>
<dbReference type="Proteomes" id="UP000507222">
    <property type="component" value="Unassembled WGS sequence"/>
</dbReference>
<evidence type="ECO:0000313" key="2">
    <source>
        <dbReference type="Proteomes" id="UP000507222"/>
    </source>
</evidence>
<dbReference type="EMBL" id="CAEKDK010000002">
    <property type="protein sequence ID" value="CAB4269503.1"/>
    <property type="molecule type" value="Genomic_DNA"/>
</dbReference>
<proteinExistence type="predicted"/>
<accession>A0A6J5U078</accession>
<reference evidence="1 2" key="1">
    <citation type="submission" date="2020-05" db="EMBL/GenBank/DDBJ databases">
        <authorList>
            <person name="Campoy J."/>
            <person name="Schneeberger K."/>
            <person name="Spophaly S."/>
        </authorList>
    </citation>
    <scope>NUCLEOTIDE SEQUENCE [LARGE SCALE GENOMIC DNA]</scope>
    <source>
        <strain evidence="1">PruArmRojPasFocal</strain>
    </source>
</reference>
<organism evidence="1 2">
    <name type="scientific">Prunus armeniaca</name>
    <name type="common">Apricot</name>
    <name type="synonym">Armeniaca vulgaris</name>
    <dbReference type="NCBI Taxonomy" id="36596"/>
    <lineage>
        <taxon>Eukaryota</taxon>
        <taxon>Viridiplantae</taxon>
        <taxon>Streptophyta</taxon>
        <taxon>Embryophyta</taxon>
        <taxon>Tracheophyta</taxon>
        <taxon>Spermatophyta</taxon>
        <taxon>Magnoliopsida</taxon>
        <taxon>eudicotyledons</taxon>
        <taxon>Gunneridae</taxon>
        <taxon>Pentapetalae</taxon>
        <taxon>rosids</taxon>
        <taxon>fabids</taxon>
        <taxon>Rosales</taxon>
        <taxon>Rosaceae</taxon>
        <taxon>Amygdaloideae</taxon>
        <taxon>Amygdaleae</taxon>
        <taxon>Prunus</taxon>
    </lineage>
</organism>
<dbReference type="AlphaFoldDB" id="A0A6J5U078"/>
<name>A0A6J5U078_PRUAR</name>
<sequence>MKEVEVPPENQLAMGGVAQLLISPCYVSQLSNMIFPWMFDEIHALRKFKGAAHILVEKKDWPPLYDITALNNNKVPVAAAVYYEDMFVNFKLVMNNILDSRDSVVDN</sequence>
<evidence type="ECO:0000313" key="1">
    <source>
        <dbReference type="EMBL" id="CAB4269503.1"/>
    </source>
</evidence>
<gene>
    <name evidence="1" type="ORF">CURHAP_LOCUS15077</name>
</gene>